<feature type="transmembrane region" description="Helical" evidence="7">
    <location>
        <begin position="239"/>
        <end position="261"/>
    </location>
</feature>
<comment type="caution">
    <text evidence="9">The sequence shown here is derived from an EMBL/GenBank/DDBJ whole genome shotgun (WGS) entry which is preliminary data.</text>
</comment>
<dbReference type="Pfam" id="PF00528">
    <property type="entry name" value="BPD_transp_1"/>
    <property type="match status" value="1"/>
</dbReference>
<dbReference type="Gene3D" id="1.10.3720.10">
    <property type="entry name" value="MetI-like"/>
    <property type="match status" value="1"/>
</dbReference>
<reference evidence="9 10" key="1">
    <citation type="submission" date="2018-05" db="EMBL/GenBank/DDBJ databases">
        <title>Genomic Encyclopedia of Type Strains, Phase IV (KMG-IV): sequencing the most valuable type-strain genomes for metagenomic binning, comparative biology and taxonomic classification.</title>
        <authorList>
            <person name="Goeker M."/>
        </authorList>
    </citation>
    <scope>NUCLEOTIDE SEQUENCE [LARGE SCALE GENOMIC DNA]</scope>
    <source>
        <strain evidence="9 10">DSM 6462</strain>
    </source>
</reference>
<dbReference type="InterPro" id="IPR000515">
    <property type="entry name" value="MetI-like"/>
</dbReference>
<keyword evidence="6 7" id="KW-0472">Membrane</keyword>
<feature type="transmembrane region" description="Helical" evidence="7">
    <location>
        <begin position="122"/>
        <end position="147"/>
    </location>
</feature>
<comment type="subcellular location">
    <subcellularLocation>
        <location evidence="1 7">Cell membrane</location>
        <topology evidence="1 7">Multi-pass membrane protein</topology>
    </subcellularLocation>
</comment>
<evidence type="ECO:0000256" key="4">
    <source>
        <dbReference type="ARBA" id="ARBA00022692"/>
    </source>
</evidence>
<evidence type="ECO:0000256" key="5">
    <source>
        <dbReference type="ARBA" id="ARBA00022989"/>
    </source>
</evidence>
<keyword evidence="3" id="KW-1003">Cell membrane</keyword>
<keyword evidence="5 7" id="KW-1133">Transmembrane helix</keyword>
<gene>
    <name evidence="9" type="ORF">C7450_101282</name>
</gene>
<dbReference type="InterPro" id="IPR050366">
    <property type="entry name" value="BP-dependent_transpt_permease"/>
</dbReference>
<feature type="transmembrane region" description="Helical" evidence="7">
    <location>
        <begin position="198"/>
        <end position="219"/>
    </location>
</feature>
<feature type="domain" description="ABC transmembrane type-1" evidence="8">
    <location>
        <begin position="73"/>
        <end position="262"/>
    </location>
</feature>
<keyword evidence="10" id="KW-1185">Reference proteome</keyword>
<evidence type="ECO:0000256" key="2">
    <source>
        <dbReference type="ARBA" id="ARBA00022448"/>
    </source>
</evidence>
<dbReference type="AlphaFoldDB" id="A0A2V3UI77"/>
<keyword evidence="4 7" id="KW-0812">Transmembrane</keyword>
<organism evidence="9 10">
    <name type="scientific">Chelatococcus asaccharovorans</name>
    <dbReference type="NCBI Taxonomy" id="28210"/>
    <lineage>
        <taxon>Bacteria</taxon>
        <taxon>Pseudomonadati</taxon>
        <taxon>Pseudomonadota</taxon>
        <taxon>Alphaproteobacteria</taxon>
        <taxon>Hyphomicrobiales</taxon>
        <taxon>Chelatococcaceae</taxon>
        <taxon>Chelatococcus</taxon>
    </lineage>
</organism>
<dbReference type="GO" id="GO:0055085">
    <property type="term" value="P:transmembrane transport"/>
    <property type="evidence" value="ECO:0007669"/>
    <property type="project" value="InterPro"/>
</dbReference>
<sequence length="278" mass="28622">MLASLIRLSSRPLAVFGVVLVLAHVAMAVLAPVVLSVNPLSILDMPLQPPGPEALLGTDELGRDFLTRLLYGGRTAISVALLAGGIATLGGGLLGLAAARVGGWFDDVVSRFTEVQLSVPPILTVSLFVAALGQSTAVLVAVSAIILSTGVIRTARAQGLNLMQSGYVKAAILRGESGLSIVLRELLPNAAELLAVEFALRASSAFLLVSALSFLGLGISAPTPDWGLMVSEGLSSLRYQPWLVVMPALMISSLVVGINFATEGLSEVFGLEAARGGA</sequence>
<proteinExistence type="inferred from homology"/>
<feature type="transmembrane region" description="Helical" evidence="7">
    <location>
        <begin position="12"/>
        <end position="35"/>
    </location>
</feature>
<dbReference type="SUPFAM" id="SSF161098">
    <property type="entry name" value="MetI-like"/>
    <property type="match status" value="1"/>
</dbReference>
<dbReference type="InterPro" id="IPR035906">
    <property type="entry name" value="MetI-like_sf"/>
</dbReference>
<name>A0A2V3UI77_9HYPH</name>
<evidence type="ECO:0000256" key="6">
    <source>
        <dbReference type="ARBA" id="ARBA00023136"/>
    </source>
</evidence>
<evidence type="ECO:0000256" key="7">
    <source>
        <dbReference type="RuleBase" id="RU363032"/>
    </source>
</evidence>
<keyword evidence="2 7" id="KW-0813">Transport</keyword>
<dbReference type="PANTHER" id="PTHR43386">
    <property type="entry name" value="OLIGOPEPTIDE TRANSPORT SYSTEM PERMEASE PROTEIN APPC"/>
    <property type="match status" value="1"/>
</dbReference>
<evidence type="ECO:0000313" key="10">
    <source>
        <dbReference type="Proteomes" id="UP000248021"/>
    </source>
</evidence>
<dbReference type="PANTHER" id="PTHR43386:SF25">
    <property type="entry name" value="PEPTIDE ABC TRANSPORTER PERMEASE PROTEIN"/>
    <property type="match status" value="1"/>
</dbReference>
<evidence type="ECO:0000259" key="8">
    <source>
        <dbReference type="PROSITE" id="PS50928"/>
    </source>
</evidence>
<dbReference type="OrthoDB" id="9766870at2"/>
<comment type="similarity">
    <text evidence="7">Belongs to the binding-protein-dependent transport system permease family.</text>
</comment>
<protein>
    <submittedName>
        <fullName evidence="9">Peptide/nickel transport system permease protein</fullName>
    </submittedName>
</protein>
<dbReference type="EMBL" id="QJJK01000001">
    <property type="protein sequence ID" value="PXW64527.1"/>
    <property type="molecule type" value="Genomic_DNA"/>
</dbReference>
<dbReference type="RefSeq" id="WP_110372599.1">
    <property type="nucleotide sequence ID" value="NZ_JAHBRY010000001.1"/>
</dbReference>
<accession>A0A2V3UI77</accession>
<dbReference type="CDD" id="cd06261">
    <property type="entry name" value="TM_PBP2"/>
    <property type="match status" value="1"/>
</dbReference>
<dbReference type="Proteomes" id="UP000248021">
    <property type="component" value="Unassembled WGS sequence"/>
</dbReference>
<feature type="transmembrane region" description="Helical" evidence="7">
    <location>
        <begin position="76"/>
        <end position="102"/>
    </location>
</feature>
<dbReference type="PROSITE" id="PS50928">
    <property type="entry name" value="ABC_TM1"/>
    <property type="match status" value="1"/>
</dbReference>
<dbReference type="GO" id="GO:0005886">
    <property type="term" value="C:plasma membrane"/>
    <property type="evidence" value="ECO:0007669"/>
    <property type="project" value="UniProtKB-SubCell"/>
</dbReference>
<evidence type="ECO:0000256" key="1">
    <source>
        <dbReference type="ARBA" id="ARBA00004651"/>
    </source>
</evidence>
<evidence type="ECO:0000313" key="9">
    <source>
        <dbReference type="EMBL" id="PXW64527.1"/>
    </source>
</evidence>
<evidence type="ECO:0000256" key="3">
    <source>
        <dbReference type="ARBA" id="ARBA00022475"/>
    </source>
</evidence>